<keyword evidence="3" id="KW-1185">Reference proteome</keyword>
<protein>
    <submittedName>
        <fullName evidence="2">Glycosyl transferase</fullName>
    </submittedName>
</protein>
<dbReference type="SUPFAM" id="SSF53756">
    <property type="entry name" value="UDP-Glycosyltransferase/glycogen phosphorylase"/>
    <property type="match status" value="1"/>
</dbReference>
<dbReference type="EMBL" id="NPDZ01000010">
    <property type="protein sequence ID" value="PJZ72384.1"/>
    <property type="molecule type" value="Genomic_DNA"/>
</dbReference>
<name>A0A2M9ZK82_9LEPT</name>
<dbReference type="PANTHER" id="PTHR38134">
    <property type="entry name" value="SLR1395 PROTEIN"/>
    <property type="match status" value="1"/>
</dbReference>
<dbReference type="Proteomes" id="UP000231990">
    <property type="component" value="Unassembled WGS sequence"/>
</dbReference>
<keyword evidence="2" id="KW-0808">Transferase</keyword>
<dbReference type="AlphaFoldDB" id="A0A2M9ZK82"/>
<evidence type="ECO:0000313" key="3">
    <source>
        <dbReference type="Proteomes" id="UP000231962"/>
    </source>
</evidence>
<comment type="caution">
    <text evidence="2">The sequence shown here is derived from an EMBL/GenBank/DDBJ whole genome shotgun (WGS) entry which is preliminary data.</text>
</comment>
<dbReference type="InterPro" id="IPR053205">
    <property type="entry name" value="GHMP_kinase_L-arabinokinase"/>
</dbReference>
<accession>A0A2M9ZK82</accession>
<dbReference type="Proteomes" id="UP000231962">
    <property type="component" value="Unassembled WGS sequence"/>
</dbReference>
<evidence type="ECO:0000313" key="2">
    <source>
        <dbReference type="EMBL" id="PJZ72384.1"/>
    </source>
</evidence>
<dbReference type="PANTHER" id="PTHR38134:SF2">
    <property type="entry name" value="GALACTOKINASE"/>
    <property type="match status" value="1"/>
</dbReference>
<dbReference type="OrthoDB" id="9776616at2"/>
<dbReference type="GO" id="GO:0016740">
    <property type="term" value="F:transferase activity"/>
    <property type="evidence" value="ECO:0007669"/>
    <property type="project" value="UniProtKB-KW"/>
</dbReference>
<gene>
    <name evidence="1" type="ORF">CH360_11990</name>
    <name evidence="2" type="ORF">CH373_14630</name>
</gene>
<reference evidence="3 4" key="1">
    <citation type="submission" date="2017-07" db="EMBL/GenBank/DDBJ databases">
        <title>Leptospira spp. isolated from tropical soils.</title>
        <authorList>
            <person name="Thibeaux R."/>
            <person name="Iraola G."/>
            <person name="Ferres I."/>
            <person name="Bierque E."/>
            <person name="Girault D."/>
            <person name="Soupe-Gilbert M.-E."/>
            <person name="Picardeau M."/>
            <person name="Goarant C."/>
        </authorList>
    </citation>
    <scope>NUCLEOTIDE SEQUENCE [LARGE SCALE GENOMIC DNA]</scope>
    <source>
        <strain evidence="2 4">FH1-B-B1</strain>
        <strain evidence="1 3">FH1-B-C1</strain>
    </source>
</reference>
<evidence type="ECO:0000313" key="4">
    <source>
        <dbReference type="Proteomes" id="UP000231990"/>
    </source>
</evidence>
<organism evidence="2 4">
    <name type="scientific">Leptospira perolatii</name>
    <dbReference type="NCBI Taxonomy" id="2023191"/>
    <lineage>
        <taxon>Bacteria</taxon>
        <taxon>Pseudomonadati</taxon>
        <taxon>Spirochaetota</taxon>
        <taxon>Spirochaetia</taxon>
        <taxon>Leptospirales</taxon>
        <taxon>Leptospiraceae</taxon>
        <taxon>Leptospira</taxon>
    </lineage>
</organism>
<sequence length="371" mass="42163">MAKIHIAAYLSGHGFGHVSRSLEAISRILFERQDWVATIISTRAENFAKTLEPGSNNWAQVKGRIRFRHEESDVGIIQKDSLGMDLSETEKKLFQFSKTKDSFIEKESKFCAQENVNLIWSDSASLPFRVSHRNGIPSLFLGSFTWDFIYSKYESSNFADFAQDHSKEYSLCDLGLILPFSCPVTSIRNTKEIGLLGRRPTLSKEEARKQFGFEADITYFLFSFGAYGVEAKNFDWKNWNPASKRLVTSGTEMNGPSPQSLGVISIPSCHYPNLIRACDYVLTKPGYGILSEAYYAGTPVIYTDRGNFAEYEALVSELKAKFKSAYIPHESLYSFRWDEYAEKARQNLTTLDPRLERDGVQEILEKIDSLL</sequence>
<proteinExistence type="predicted"/>
<evidence type="ECO:0000313" key="1">
    <source>
        <dbReference type="EMBL" id="PJZ69234.1"/>
    </source>
</evidence>
<dbReference type="RefSeq" id="WP_100714287.1">
    <property type="nucleotide sequence ID" value="NZ_NPDY01000011.1"/>
</dbReference>
<dbReference type="EMBL" id="NPDY01000011">
    <property type="protein sequence ID" value="PJZ69234.1"/>
    <property type="molecule type" value="Genomic_DNA"/>
</dbReference>